<evidence type="ECO:0000313" key="3">
    <source>
        <dbReference type="Proteomes" id="UP001597327"/>
    </source>
</evidence>
<accession>A0ABW4JVZ1</accession>
<gene>
    <name evidence="2" type="ORF">ACFSC7_10015</name>
</gene>
<evidence type="ECO:0000313" key="2">
    <source>
        <dbReference type="EMBL" id="MFD1695849.1"/>
    </source>
</evidence>
<name>A0ABW4JVZ1_9HYPH</name>
<comment type="caution">
    <text evidence="2">The sequence shown here is derived from an EMBL/GenBank/DDBJ whole genome shotgun (WGS) entry which is preliminary data.</text>
</comment>
<dbReference type="RefSeq" id="WP_149893816.1">
    <property type="nucleotide sequence ID" value="NZ_JBHUFA010000002.1"/>
</dbReference>
<feature type="region of interest" description="Disordered" evidence="1">
    <location>
        <begin position="106"/>
        <end position="169"/>
    </location>
</feature>
<dbReference type="Proteomes" id="UP001597327">
    <property type="component" value="Unassembled WGS sequence"/>
</dbReference>
<sequence>MSLTALGGIGSGEGPAGTTATATVSMQQPASGAKASGFSEFLDVINPLQHIPGVSHVYRALTGDEISSGARAGGNMLYGLLGGPLGMVVMTGVTIAEEAMDGRLATAAPQGGGSETSQASEAAGAEPIPSQSSSADLPWGDTPPTPTARPQDVSALRSPSGPFLGLDVARAGAPLPPVRDVSADEAPEARVDPQAAVESLGRHGANILPLDVLAALQARHLQGAGS</sequence>
<proteinExistence type="predicted"/>
<evidence type="ECO:0000256" key="1">
    <source>
        <dbReference type="SAM" id="MobiDB-lite"/>
    </source>
</evidence>
<protein>
    <submittedName>
        <fullName evidence="2">Uncharacterized protein</fullName>
    </submittedName>
</protein>
<organism evidence="2 3">
    <name type="scientific">Roseibium aestuarii</name>
    <dbReference type="NCBI Taxonomy" id="2600299"/>
    <lineage>
        <taxon>Bacteria</taxon>
        <taxon>Pseudomonadati</taxon>
        <taxon>Pseudomonadota</taxon>
        <taxon>Alphaproteobacteria</taxon>
        <taxon>Hyphomicrobiales</taxon>
        <taxon>Stappiaceae</taxon>
        <taxon>Roseibium</taxon>
    </lineage>
</organism>
<reference evidence="3" key="1">
    <citation type="journal article" date="2019" name="Int. J. Syst. Evol. Microbiol.">
        <title>The Global Catalogue of Microorganisms (GCM) 10K type strain sequencing project: providing services to taxonomists for standard genome sequencing and annotation.</title>
        <authorList>
            <consortium name="The Broad Institute Genomics Platform"/>
            <consortium name="The Broad Institute Genome Sequencing Center for Infectious Disease"/>
            <person name="Wu L."/>
            <person name="Ma J."/>
        </authorList>
    </citation>
    <scope>NUCLEOTIDE SEQUENCE [LARGE SCALE GENOMIC DNA]</scope>
    <source>
        <strain evidence="3">JCM 3369</strain>
    </source>
</reference>
<feature type="region of interest" description="Disordered" evidence="1">
    <location>
        <begin position="1"/>
        <end position="21"/>
    </location>
</feature>
<dbReference type="EMBL" id="JBHUFA010000002">
    <property type="protein sequence ID" value="MFD1695849.1"/>
    <property type="molecule type" value="Genomic_DNA"/>
</dbReference>
<keyword evidence="3" id="KW-1185">Reference proteome</keyword>